<feature type="compositionally biased region" description="Acidic residues" evidence="2">
    <location>
        <begin position="238"/>
        <end position="249"/>
    </location>
</feature>
<keyword evidence="1" id="KW-0326">Glycosidase</keyword>
<dbReference type="InterPro" id="IPR040575">
    <property type="entry name" value="GH101_N"/>
</dbReference>
<dbReference type="Gene3D" id="2.60.40.1120">
    <property type="entry name" value="Carboxypeptidase-like, regulatory domain"/>
    <property type="match status" value="1"/>
</dbReference>
<dbReference type="CDD" id="cd00063">
    <property type="entry name" value="FN3"/>
    <property type="match status" value="1"/>
</dbReference>
<feature type="compositionally biased region" description="Gly residues" evidence="2">
    <location>
        <begin position="2007"/>
        <end position="2020"/>
    </location>
</feature>
<feature type="domain" description="F5/8 type C" evidence="4">
    <location>
        <begin position="1664"/>
        <end position="1759"/>
    </location>
</feature>
<dbReference type="InterPro" id="IPR025706">
    <property type="entry name" value="Endoa_GalNAc"/>
</dbReference>
<dbReference type="Pfam" id="PF00041">
    <property type="entry name" value="fn3"/>
    <property type="match status" value="1"/>
</dbReference>
<dbReference type="InterPro" id="IPR014718">
    <property type="entry name" value="GH-type_carb-bd"/>
</dbReference>
<feature type="transmembrane region" description="Helical" evidence="3">
    <location>
        <begin position="2035"/>
        <end position="2058"/>
    </location>
</feature>
<dbReference type="PROSITE" id="PS50853">
    <property type="entry name" value="FN3"/>
    <property type="match status" value="1"/>
</dbReference>
<protein>
    <submittedName>
        <fullName evidence="6">Carboxypeptidase regulatory-like domain-containing protein</fullName>
    </submittedName>
</protein>
<dbReference type="InterPro" id="IPR008964">
    <property type="entry name" value="Invasin/intimin_cell_adhesion"/>
</dbReference>
<keyword evidence="6" id="KW-0645">Protease</keyword>
<evidence type="ECO:0000313" key="6">
    <source>
        <dbReference type="EMBL" id="HIX47985.1"/>
    </source>
</evidence>
<dbReference type="InterPro" id="IPR003961">
    <property type="entry name" value="FN3_dom"/>
</dbReference>
<dbReference type="InterPro" id="IPR008969">
    <property type="entry name" value="CarboxyPept-like_regulatory"/>
</dbReference>
<dbReference type="Pfam" id="PF21466">
    <property type="entry name" value="GH101_dom-5"/>
    <property type="match status" value="1"/>
</dbReference>
<feature type="region of interest" description="Disordered" evidence="2">
    <location>
        <begin position="2001"/>
        <end position="2028"/>
    </location>
</feature>
<gene>
    <name evidence="6" type="ORF">H9981_03050</name>
</gene>
<proteinExistence type="predicted"/>
<dbReference type="Pfam" id="PF02368">
    <property type="entry name" value="Big_2"/>
    <property type="match status" value="1"/>
</dbReference>
<dbReference type="Gene3D" id="2.70.98.10">
    <property type="match status" value="1"/>
</dbReference>
<dbReference type="InterPro" id="IPR036116">
    <property type="entry name" value="FN3_sf"/>
</dbReference>
<dbReference type="SUPFAM" id="SSF49265">
    <property type="entry name" value="Fibronectin type III"/>
    <property type="match status" value="1"/>
</dbReference>
<evidence type="ECO:0000256" key="1">
    <source>
        <dbReference type="ARBA" id="ARBA00023295"/>
    </source>
</evidence>
<dbReference type="InterPro" id="IPR049314">
    <property type="entry name" value="GH101_dom-5"/>
</dbReference>
<comment type="caution">
    <text evidence="6">The sequence shown here is derived from an EMBL/GenBank/DDBJ whole genome shotgun (WGS) entry which is preliminary data.</text>
</comment>
<keyword evidence="3" id="KW-1133">Transmembrane helix</keyword>
<dbReference type="SUPFAM" id="SSF49373">
    <property type="entry name" value="Invasin/intimin cell-adhesion fragments"/>
    <property type="match status" value="1"/>
</dbReference>
<keyword evidence="3" id="KW-0812">Transmembrane</keyword>
<keyword evidence="3" id="KW-0472">Membrane</keyword>
<dbReference type="Pfam" id="PF00754">
    <property type="entry name" value="F5_F8_type_C"/>
    <property type="match status" value="1"/>
</dbReference>
<dbReference type="Pfam" id="PF17974">
    <property type="entry name" value="GalBD_like"/>
    <property type="match status" value="1"/>
</dbReference>
<dbReference type="GO" id="GO:0004180">
    <property type="term" value="F:carboxypeptidase activity"/>
    <property type="evidence" value="ECO:0007669"/>
    <property type="project" value="UniProtKB-KW"/>
</dbReference>
<feature type="region of interest" description="Disordered" evidence="2">
    <location>
        <begin position="229"/>
        <end position="255"/>
    </location>
</feature>
<dbReference type="InterPro" id="IPR008979">
    <property type="entry name" value="Galactose-bd-like_sf"/>
</dbReference>
<dbReference type="Pfam" id="PF13620">
    <property type="entry name" value="CarboxypepD_reg"/>
    <property type="match status" value="1"/>
</dbReference>
<dbReference type="Gene3D" id="2.60.120.260">
    <property type="entry name" value="Galactose-binding domain-like"/>
    <property type="match status" value="3"/>
</dbReference>
<evidence type="ECO:0000256" key="2">
    <source>
        <dbReference type="SAM" id="MobiDB-lite"/>
    </source>
</evidence>
<sequence length="2074" mass="225304">MKRAWKSLASVMLAAAMVVTTVMAYLPSLEVLAAPIMKEMAHLKSGSGNANGHFGSATPEAFILSDNTDVTGEDFSFTLKMGSTKDDTRFRFVNKYVDDNNWSFIAYDGMADNWFVQYAADGASAYPGLSGLPALNQNDVVEFSGSYKDSGLELTVNNTTSGESGTASVTDASFNSLKDEAGQIGFGAATYSTSYTDIYFADLVVGEREYTAADYRNWSLYKEDAEGQTWEPSVSVEVGDDGEGGDTPDPDQKGRKWITVQGGSNNGGGHAYGNANTAAPALLLDQDRTMPVDGTLSLTFRPVNSNNFGIFYMYKNDSNWLYIGYDSSSKWYYQYNLNGSGSYPQLAGLPAPETGEEMTIEISLSREQLAVSVNGTRTSVSAPNLLTLAEQLNGTGKFGVKTNGATKVEFADLKVNGTDCMEDNWDWCAERNGQVTDTYYTAVEDVSGTVKNADGEPIQGATVRFGVNASETDASGTYAFAALEVGEYNVAATAPGYQAYEETVTVEEGGANVFDIQLEEKTPIDLEDYDSIASDYMTVYVGKEFPLVARYVLKDKEETIFRAQETKLSEIMINGAAITPENVKVTNDKTSQTYSMSLADEEEAIDLSMTVKISVDDNDLTWEVTELTKNDGCADIASIDIPQLNLISVDAVEADAVFNGAKASNSTVTNGDKEITWEKGFNPSTTDGYLYAFLTNGNLSAGLWSNSEIEGDERVVLNSGADTMSLASAKWYYEDGDANAQKKSDYEYPVSELPCAKVCIAGDINEDGDLDWNDGALAFRDIMNVPQDAEDIKNLVNYRIVMNFASMVSNPYMTTADNIKKVYLATDGLPQAVMLKGYGSEGHDSANSEYAHIADREGGVEGFQELIRIAHDYGAEIGIHINAQESYPESKSFNDTMVSNGSGNGWGWLDQSYVIDKLWDLGSQARYKRMVQLFDRINETDFYSGDWDKGEYVGESEGTLNATMDEIAEYAAGLEDNMDFIYLDVWYQDAWETRRIAEQINSLGWRFTTEFPYEGEYDSTWSHWATDAAYGGNTTKGYNSEIIRFIRNDQRDVQVINYPSFGGAADNPLLGGFRLYGFEGWGGDQDFNKYIRETFTENLPTKFLQHYYVTDWEDYEDGESPVGNQEKQITLKNDDNDTVVVTRNEEQRSDDYIERTITLNDKVVLNDVEYLLPWTDTETGEEKLYHWNLEGGTTTWELQDDWAGLANVVVYPLSDQGRGEAVNVPVENGQITLTAEAETAYVVLKGESSKTLKDDFGDQYVTDPGFNGYAGAGESLDGADWIGDIDDPAVVVEKASTGDQRLAFNSPSQDVAVTTQISGLKTGVEYVAEVYVDNASDSKAEIAVNTGSGSVSNYTMRSIASNYVKSDQKHSTNMQRMQVSFTAEGPTANLTLFREAGQGSTYMDDIRIVEITLNNYDENGSFKQDFESVVQGLYPFVLSSAQGVSDPVTHLAELHAPYTQAGWQNKKATDDVIDGEWSLKHHGANTGIIYQTIPQNFRFEPGKVYTVEFDYQSGPDRAYAMVVGDGTTYTLPSEDQYLAQKTGGGEANTGHVTMQVIGSGSGQTWIGLYENGSRATGATATGQNDFILDNLVITVDEDAVAASIDKTELYKGETAAIYGSNLEKVEWTCTGDEGVVDFDQETLTIGAIGAGKVTITGTVGEETIAEFAITVTDRVIVEIADQLEMSATANTEETGTAAYAVDGNTSTRWHSNWSTTGFNVSPDNPAILTIDLGDTVSFGGFNFLQRNDGNINGRISQYRYVILDADNNEVYASESITVPDELYTSGAWVTTEFPETLTGQYLVIYVEQGGNNFASLQEVVPFEIQKVADSASLEDAEISVGEMIALEVGHEEGTLLKGLVWSSSDPETVSVDSFGNVTGLKAGEAVITVSNAAGLKAECTVTVKGSVVEPDVDTEAPTAPEKLEAKEVTSSTVTVKWSASKDNEGVAGYVIYVDGLEIGKVADTEAVIKNLKADTEYEISVTAYDEAGNLSEAAVITVRTEKASGSGNEGSGGEGSGNTGTTGSPTVEAVQTGDAAPIVIMIIVAGAAGAAVMAMMSLRAKAVRRARRRNRRTR</sequence>
<dbReference type="Pfam" id="PF17995">
    <property type="entry name" value="GH101_N"/>
    <property type="match status" value="2"/>
</dbReference>
<dbReference type="InterPro" id="IPR040502">
    <property type="entry name" value="GH101_dom-6"/>
</dbReference>
<keyword evidence="6" id="KW-0121">Carboxypeptidase</keyword>
<dbReference type="Pfam" id="PF18080">
    <property type="entry name" value="Gal_mutarotas_3"/>
    <property type="match status" value="1"/>
</dbReference>
<reference evidence="6" key="2">
    <citation type="submission" date="2021-04" db="EMBL/GenBank/DDBJ databases">
        <authorList>
            <person name="Gilroy R."/>
        </authorList>
    </citation>
    <scope>NUCLEOTIDE SEQUENCE</scope>
    <source>
        <strain evidence="6">ChiSjej5B23-15282</strain>
    </source>
</reference>
<dbReference type="InterPro" id="IPR040633">
    <property type="entry name" value="Gal_mutarotas_3"/>
</dbReference>
<organism evidence="6 7">
    <name type="scientific">Candidatus Mediterraneibacter caccavium</name>
    <dbReference type="NCBI Taxonomy" id="2838661"/>
    <lineage>
        <taxon>Bacteria</taxon>
        <taxon>Bacillati</taxon>
        <taxon>Bacillota</taxon>
        <taxon>Clostridia</taxon>
        <taxon>Lachnospirales</taxon>
        <taxon>Lachnospiraceae</taxon>
        <taxon>Mediterraneibacter</taxon>
    </lineage>
</organism>
<dbReference type="SUPFAM" id="SSF49785">
    <property type="entry name" value="Galactose-binding domain-like"/>
    <property type="match status" value="2"/>
</dbReference>
<dbReference type="PROSITE" id="PS50022">
    <property type="entry name" value="FA58C_3"/>
    <property type="match status" value="1"/>
</dbReference>
<dbReference type="Pfam" id="PF17451">
    <property type="entry name" value="Glyco_hyd_101C"/>
    <property type="match status" value="1"/>
</dbReference>
<dbReference type="InterPro" id="IPR035364">
    <property type="entry name" value="Beta_sandwich_GH101"/>
</dbReference>
<dbReference type="EMBL" id="DXFA01000054">
    <property type="protein sequence ID" value="HIX47985.1"/>
    <property type="molecule type" value="Genomic_DNA"/>
</dbReference>
<dbReference type="Gene3D" id="2.60.40.10">
    <property type="entry name" value="Immunoglobulins"/>
    <property type="match status" value="1"/>
</dbReference>
<evidence type="ECO:0000259" key="5">
    <source>
        <dbReference type="PROSITE" id="PS50853"/>
    </source>
</evidence>
<evidence type="ECO:0000256" key="3">
    <source>
        <dbReference type="SAM" id="Phobius"/>
    </source>
</evidence>
<dbReference type="InterPro" id="IPR013780">
    <property type="entry name" value="Glyco_hydro_b"/>
</dbReference>
<dbReference type="Gene3D" id="2.60.40.1080">
    <property type="match status" value="1"/>
</dbReference>
<reference evidence="6" key="1">
    <citation type="journal article" date="2021" name="PeerJ">
        <title>Extensive microbial diversity within the chicken gut microbiome revealed by metagenomics and culture.</title>
        <authorList>
            <person name="Gilroy R."/>
            <person name="Ravi A."/>
            <person name="Getino M."/>
            <person name="Pursley I."/>
            <person name="Horton D.L."/>
            <person name="Alikhan N.F."/>
            <person name="Baker D."/>
            <person name="Gharbi K."/>
            <person name="Hall N."/>
            <person name="Watson M."/>
            <person name="Adriaenssens E.M."/>
            <person name="Foster-Nyarko E."/>
            <person name="Jarju S."/>
            <person name="Secka A."/>
            <person name="Antonio M."/>
            <person name="Oren A."/>
            <person name="Chaudhuri R.R."/>
            <person name="La Ragione R."/>
            <person name="Hildebrand F."/>
            <person name="Pallen M.J."/>
        </authorList>
    </citation>
    <scope>NUCLEOTIDE SEQUENCE</scope>
    <source>
        <strain evidence="6">ChiSjej5B23-15282</strain>
    </source>
</reference>
<dbReference type="CDD" id="cd14244">
    <property type="entry name" value="GH_101_like"/>
    <property type="match status" value="1"/>
</dbReference>
<dbReference type="InterPro" id="IPR000421">
    <property type="entry name" value="FA58C"/>
</dbReference>
<dbReference type="GO" id="GO:0033926">
    <property type="term" value="F:endo-alpha-N-acetylgalactosaminidase activity"/>
    <property type="evidence" value="ECO:0007669"/>
    <property type="project" value="InterPro"/>
</dbReference>
<dbReference type="InterPro" id="IPR013783">
    <property type="entry name" value="Ig-like_fold"/>
</dbReference>
<dbReference type="GO" id="GO:0030246">
    <property type="term" value="F:carbohydrate binding"/>
    <property type="evidence" value="ECO:0007669"/>
    <property type="project" value="InterPro"/>
</dbReference>
<dbReference type="Gene3D" id="2.60.40.1180">
    <property type="entry name" value="Golgi alpha-mannosidase II"/>
    <property type="match status" value="1"/>
</dbReference>
<dbReference type="Proteomes" id="UP000824243">
    <property type="component" value="Unassembled WGS sequence"/>
</dbReference>
<evidence type="ECO:0000259" key="4">
    <source>
        <dbReference type="PROSITE" id="PS50022"/>
    </source>
</evidence>
<dbReference type="SUPFAM" id="SSF49464">
    <property type="entry name" value="Carboxypeptidase regulatory domain-like"/>
    <property type="match status" value="1"/>
</dbReference>
<feature type="domain" description="Fibronectin type-III" evidence="5">
    <location>
        <begin position="1919"/>
        <end position="2003"/>
    </location>
</feature>
<dbReference type="Gene3D" id="2.60.120.870">
    <property type="match status" value="2"/>
</dbReference>
<dbReference type="SMART" id="SM00060">
    <property type="entry name" value="FN3"/>
    <property type="match status" value="1"/>
</dbReference>
<evidence type="ECO:0000313" key="7">
    <source>
        <dbReference type="Proteomes" id="UP000824243"/>
    </source>
</evidence>
<dbReference type="Gene3D" id="3.20.20.80">
    <property type="entry name" value="Glycosidases"/>
    <property type="match status" value="1"/>
</dbReference>
<keyword evidence="1" id="KW-0378">Hydrolase</keyword>
<accession>A0A9D1VWL9</accession>
<dbReference type="Pfam" id="PF12905">
    <property type="entry name" value="Glyco_hydro_101"/>
    <property type="match status" value="1"/>
</dbReference>
<dbReference type="InterPro" id="IPR003343">
    <property type="entry name" value="Big_2"/>
</dbReference>
<name>A0A9D1VWL9_9FIRM</name>